<feature type="compositionally biased region" description="Basic residues" evidence="4">
    <location>
        <begin position="21"/>
        <end position="30"/>
    </location>
</feature>
<dbReference type="InterPro" id="IPR000792">
    <property type="entry name" value="Tscrpt_reg_LuxR_C"/>
</dbReference>
<evidence type="ECO:0000313" key="6">
    <source>
        <dbReference type="EMBL" id="MDQ0382970.1"/>
    </source>
</evidence>
<name>A0ABU0F5V2_9PSEU</name>
<sequence length="277" mass="30092">MTQSTLVDSPASTKTATSPQRRARSPKRTSLHTDDYERAFGVLECCDTAACVVDFKESVVDALREHFALDHVSFFAGATFHNVFGDVTPLTEGKTAKMLPEYQDRWARYDVFGTPAAMRQLVSSGVSSLAELTSQGPLPASAEAYVRHFLISTWGMEAAAALRLELPGGHTALVGMFDPQADKLGVSELSTLRLLSRQLSVICRGLPVSRPQAALGRLSERQRQVVQLVADGFSNAQIAETLSLAEDSVKKYVSRILSATGCQSRMELALLARSSRI</sequence>
<evidence type="ECO:0000313" key="7">
    <source>
        <dbReference type="Proteomes" id="UP001229651"/>
    </source>
</evidence>
<evidence type="ECO:0000256" key="1">
    <source>
        <dbReference type="ARBA" id="ARBA00023015"/>
    </source>
</evidence>
<feature type="region of interest" description="Disordered" evidence="4">
    <location>
        <begin position="1"/>
        <end position="30"/>
    </location>
</feature>
<dbReference type="InterPro" id="IPR016032">
    <property type="entry name" value="Sig_transdc_resp-reg_C-effctor"/>
</dbReference>
<accession>A0ABU0F5V2</accession>
<dbReference type="InterPro" id="IPR036388">
    <property type="entry name" value="WH-like_DNA-bd_sf"/>
</dbReference>
<protein>
    <submittedName>
        <fullName evidence="6">DNA-binding CsgD family transcriptional regulator</fullName>
    </submittedName>
</protein>
<dbReference type="CDD" id="cd06170">
    <property type="entry name" value="LuxR_C_like"/>
    <property type="match status" value="1"/>
</dbReference>
<comment type="caution">
    <text evidence="6">The sequence shown here is derived from an EMBL/GenBank/DDBJ whole genome shotgun (WGS) entry which is preliminary data.</text>
</comment>
<dbReference type="PANTHER" id="PTHR43214">
    <property type="entry name" value="TWO-COMPONENT RESPONSE REGULATOR"/>
    <property type="match status" value="1"/>
</dbReference>
<dbReference type="PANTHER" id="PTHR43214:SF41">
    <property type="entry name" value="NITRATE_NITRITE RESPONSE REGULATOR PROTEIN NARP"/>
    <property type="match status" value="1"/>
</dbReference>
<organism evidence="6 7">
    <name type="scientific">Amycolatopsis thermophila</name>
    <dbReference type="NCBI Taxonomy" id="206084"/>
    <lineage>
        <taxon>Bacteria</taxon>
        <taxon>Bacillati</taxon>
        <taxon>Actinomycetota</taxon>
        <taxon>Actinomycetes</taxon>
        <taxon>Pseudonocardiales</taxon>
        <taxon>Pseudonocardiaceae</taxon>
        <taxon>Amycolatopsis</taxon>
    </lineage>
</organism>
<dbReference type="SUPFAM" id="SSF46894">
    <property type="entry name" value="C-terminal effector domain of the bipartite response regulators"/>
    <property type="match status" value="1"/>
</dbReference>
<dbReference type="Pfam" id="PF00196">
    <property type="entry name" value="GerE"/>
    <property type="match status" value="1"/>
</dbReference>
<dbReference type="RefSeq" id="WP_306998605.1">
    <property type="nucleotide sequence ID" value="NZ_JAUSUT010000001.1"/>
</dbReference>
<evidence type="ECO:0000256" key="3">
    <source>
        <dbReference type="ARBA" id="ARBA00023163"/>
    </source>
</evidence>
<keyword evidence="7" id="KW-1185">Reference proteome</keyword>
<dbReference type="PRINTS" id="PR00038">
    <property type="entry name" value="HTHLUXR"/>
</dbReference>
<feature type="domain" description="HTH luxR-type" evidence="5">
    <location>
        <begin position="211"/>
        <end position="276"/>
    </location>
</feature>
<evidence type="ECO:0000256" key="2">
    <source>
        <dbReference type="ARBA" id="ARBA00023125"/>
    </source>
</evidence>
<gene>
    <name evidence="6" type="ORF">FB470_006964</name>
</gene>
<evidence type="ECO:0000256" key="4">
    <source>
        <dbReference type="SAM" id="MobiDB-lite"/>
    </source>
</evidence>
<keyword evidence="2 6" id="KW-0238">DNA-binding</keyword>
<reference evidence="6 7" key="1">
    <citation type="submission" date="2023-07" db="EMBL/GenBank/DDBJ databases">
        <title>Sequencing the genomes of 1000 actinobacteria strains.</title>
        <authorList>
            <person name="Klenk H.-P."/>
        </authorList>
    </citation>
    <scope>NUCLEOTIDE SEQUENCE [LARGE SCALE GENOMIC DNA]</scope>
    <source>
        <strain evidence="6 7">DSM 45805</strain>
    </source>
</reference>
<dbReference type="Proteomes" id="UP001229651">
    <property type="component" value="Unassembled WGS sequence"/>
</dbReference>
<keyword evidence="1" id="KW-0805">Transcription regulation</keyword>
<dbReference type="Gene3D" id="1.10.10.10">
    <property type="entry name" value="Winged helix-like DNA-binding domain superfamily/Winged helix DNA-binding domain"/>
    <property type="match status" value="1"/>
</dbReference>
<dbReference type="InterPro" id="IPR039420">
    <property type="entry name" value="WalR-like"/>
</dbReference>
<evidence type="ECO:0000259" key="5">
    <source>
        <dbReference type="PROSITE" id="PS50043"/>
    </source>
</evidence>
<dbReference type="PROSITE" id="PS50043">
    <property type="entry name" value="HTH_LUXR_2"/>
    <property type="match status" value="1"/>
</dbReference>
<dbReference type="SMART" id="SM00421">
    <property type="entry name" value="HTH_LUXR"/>
    <property type="match status" value="1"/>
</dbReference>
<keyword evidence="3" id="KW-0804">Transcription</keyword>
<dbReference type="GO" id="GO:0003677">
    <property type="term" value="F:DNA binding"/>
    <property type="evidence" value="ECO:0007669"/>
    <property type="project" value="UniProtKB-KW"/>
</dbReference>
<proteinExistence type="predicted"/>
<dbReference type="EMBL" id="JAUSUT010000001">
    <property type="protein sequence ID" value="MDQ0382970.1"/>
    <property type="molecule type" value="Genomic_DNA"/>
</dbReference>
<feature type="compositionally biased region" description="Polar residues" evidence="4">
    <location>
        <begin position="1"/>
        <end position="20"/>
    </location>
</feature>